<feature type="non-terminal residue" evidence="2">
    <location>
        <position position="186"/>
    </location>
</feature>
<keyword evidence="1" id="KW-0812">Transmembrane</keyword>
<gene>
    <name evidence="2" type="ORF">DQK91_22715</name>
</gene>
<comment type="caution">
    <text evidence="2">The sequence shown here is derived from an EMBL/GenBank/DDBJ whole genome shotgun (WGS) entry which is preliminary data.</text>
</comment>
<organism evidence="2 3">
    <name type="scientific">Oceanidesulfovibrio marinus</name>
    <dbReference type="NCBI Taxonomy" id="370038"/>
    <lineage>
        <taxon>Bacteria</taxon>
        <taxon>Pseudomonadati</taxon>
        <taxon>Thermodesulfobacteriota</taxon>
        <taxon>Desulfovibrionia</taxon>
        <taxon>Desulfovibrionales</taxon>
        <taxon>Desulfovibrionaceae</taxon>
        <taxon>Oceanidesulfovibrio</taxon>
    </lineage>
</organism>
<dbReference type="EMBL" id="QMIF01000192">
    <property type="protein sequence ID" value="TVM27183.1"/>
    <property type="molecule type" value="Genomic_DNA"/>
</dbReference>
<accession>A0A6P1Z967</accession>
<protein>
    <submittedName>
        <fullName evidence="2">Uncharacterized protein</fullName>
    </submittedName>
</protein>
<dbReference type="Proteomes" id="UP000434052">
    <property type="component" value="Unassembled WGS sequence"/>
</dbReference>
<proteinExistence type="predicted"/>
<keyword evidence="1" id="KW-1133">Transmembrane helix</keyword>
<sequence>MGEASWKTSDGKAGIEPQAEVVEVYKLTDKFLQHPVGTPGSDAIGKKILVGHDQNLWKIGPVGPTKVPFLHRNSLGHFHPFNAKSYDYYWADPYRGFQWFLKKSQYVANTEEVMASPRPSPPDDPSVHGRRHVLWFMPHLILGMVIPLFLVSIIVFFLIELPPGDYADRYAFRKYSGTGFKVTESD</sequence>
<dbReference type="AlphaFoldDB" id="A0A6P1Z967"/>
<name>A0A6P1Z967_9BACT</name>
<evidence type="ECO:0000313" key="3">
    <source>
        <dbReference type="Proteomes" id="UP000434052"/>
    </source>
</evidence>
<reference evidence="2 3" key="1">
    <citation type="submission" date="2018-06" db="EMBL/GenBank/DDBJ databases">
        <title>Complete genome of Desulfovibrio marinus P48SEP.</title>
        <authorList>
            <person name="Crispim J.S."/>
            <person name="Vidigal P.M.P."/>
            <person name="Silva L.C.F."/>
            <person name="Araujo L.C."/>
            <person name="Laguardia C.N."/>
            <person name="Dias R.S."/>
            <person name="Sousa M.P."/>
            <person name="Paula S.O."/>
            <person name="Silva C."/>
        </authorList>
    </citation>
    <scope>NUCLEOTIDE SEQUENCE [LARGE SCALE GENOMIC DNA]</scope>
    <source>
        <strain evidence="2 3">P48SEP</strain>
    </source>
</reference>
<evidence type="ECO:0000313" key="2">
    <source>
        <dbReference type="EMBL" id="TVM27183.1"/>
    </source>
</evidence>
<evidence type="ECO:0000256" key="1">
    <source>
        <dbReference type="SAM" id="Phobius"/>
    </source>
</evidence>
<feature type="transmembrane region" description="Helical" evidence="1">
    <location>
        <begin position="140"/>
        <end position="159"/>
    </location>
</feature>
<keyword evidence="1" id="KW-0472">Membrane</keyword>